<gene>
    <name evidence="2" type="ORF">JOF56_009837</name>
</gene>
<dbReference type="Proteomes" id="UP001519332">
    <property type="component" value="Unassembled WGS sequence"/>
</dbReference>
<protein>
    <submittedName>
        <fullName evidence="2">Uncharacterized protein</fullName>
    </submittedName>
</protein>
<evidence type="ECO:0000313" key="2">
    <source>
        <dbReference type="EMBL" id="MBP2329452.1"/>
    </source>
</evidence>
<evidence type="ECO:0000313" key="3">
    <source>
        <dbReference type="Proteomes" id="UP001519332"/>
    </source>
</evidence>
<sequence length="158" mass="17649">MVGSRIELGAVFQFPHDHRPNQVLLHDDDFVMYDVWWLHLDRWGLAGLDAIKRQHIRYYVTIVSTLLEKATHLRSDPLSADELKASAIYLLPLRPDGGTKAGVRATADNGSCFTAGNCSAKPRPPRLSTSVMRFRRQEWGSIGPDCSEASQRSTSGEL</sequence>
<dbReference type="EMBL" id="JAGINW010000001">
    <property type="protein sequence ID" value="MBP2329452.1"/>
    <property type="molecule type" value="Genomic_DNA"/>
</dbReference>
<feature type="compositionally biased region" description="Polar residues" evidence="1">
    <location>
        <begin position="148"/>
        <end position="158"/>
    </location>
</feature>
<organism evidence="2 3">
    <name type="scientific">Kibdelosporangium banguiense</name>
    <dbReference type="NCBI Taxonomy" id="1365924"/>
    <lineage>
        <taxon>Bacteria</taxon>
        <taxon>Bacillati</taxon>
        <taxon>Actinomycetota</taxon>
        <taxon>Actinomycetes</taxon>
        <taxon>Pseudonocardiales</taxon>
        <taxon>Pseudonocardiaceae</taxon>
        <taxon>Kibdelosporangium</taxon>
    </lineage>
</organism>
<feature type="region of interest" description="Disordered" evidence="1">
    <location>
        <begin position="139"/>
        <end position="158"/>
    </location>
</feature>
<reference evidence="2 3" key="1">
    <citation type="submission" date="2021-03" db="EMBL/GenBank/DDBJ databases">
        <title>Sequencing the genomes of 1000 actinobacteria strains.</title>
        <authorList>
            <person name="Klenk H.-P."/>
        </authorList>
    </citation>
    <scope>NUCLEOTIDE SEQUENCE [LARGE SCALE GENOMIC DNA]</scope>
    <source>
        <strain evidence="2 3">DSM 46670</strain>
    </source>
</reference>
<evidence type="ECO:0000256" key="1">
    <source>
        <dbReference type="SAM" id="MobiDB-lite"/>
    </source>
</evidence>
<keyword evidence="3" id="KW-1185">Reference proteome</keyword>
<comment type="caution">
    <text evidence="2">The sequence shown here is derived from an EMBL/GenBank/DDBJ whole genome shotgun (WGS) entry which is preliminary data.</text>
</comment>
<proteinExistence type="predicted"/>
<name>A0ABS4TYI7_9PSEU</name>
<accession>A0ABS4TYI7</accession>